<proteinExistence type="predicted"/>
<evidence type="ECO:0000313" key="2">
    <source>
        <dbReference type="EMBL" id="TSD64454.1"/>
    </source>
</evidence>
<keyword evidence="3" id="KW-1185">Reference proteome</keyword>
<gene>
    <name evidence="2" type="ORF">FNM00_07250</name>
</gene>
<name>A0A554SDM9_9ACTN</name>
<dbReference type="InterPro" id="IPR029069">
    <property type="entry name" value="HotDog_dom_sf"/>
</dbReference>
<reference evidence="2 3" key="1">
    <citation type="submission" date="2019-07" db="EMBL/GenBank/DDBJ databases">
        <authorList>
            <person name="Zhao L.H."/>
        </authorList>
    </citation>
    <scope>NUCLEOTIDE SEQUENCE [LARGE SCALE GENOMIC DNA]</scope>
    <source>
        <strain evidence="2 3">Co35</strain>
    </source>
</reference>
<dbReference type="OrthoDB" id="4597011at2"/>
<dbReference type="InterPro" id="IPR039569">
    <property type="entry name" value="FAS1-like_DH_region"/>
</dbReference>
<feature type="domain" description="FAS1-like dehydratase" evidence="1">
    <location>
        <begin position="35"/>
        <end position="177"/>
    </location>
</feature>
<dbReference type="Gene3D" id="3.10.129.10">
    <property type="entry name" value="Hotdog Thioesterase"/>
    <property type="match status" value="1"/>
</dbReference>
<organism evidence="2 3">
    <name type="scientific">Aeromicrobium piscarium</name>
    <dbReference type="NCBI Taxonomy" id="2590901"/>
    <lineage>
        <taxon>Bacteria</taxon>
        <taxon>Bacillati</taxon>
        <taxon>Actinomycetota</taxon>
        <taxon>Actinomycetes</taxon>
        <taxon>Propionibacteriales</taxon>
        <taxon>Nocardioidaceae</taxon>
        <taxon>Aeromicrobium</taxon>
    </lineage>
</organism>
<dbReference type="EMBL" id="VLNT01000004">
    <property type="protein sequence ID" value="TSD64454.1"/>
    <property type="molecule type" value="Genomic_DNA"/>
</dbReference>
<accession>A0A554SDM9</accession>
<protein>
    <submittedName>
        <fullName evidence="2">MaoC family dehydratase</fullName>
    </submittedName>
</protein>
<evidence type="ECO:0000313" key="3">
    <source>
        <dbReference type="Proteomes" id="UP000316988"/>
    </source>
</evidence>
<dbReference type="SUPFAM" id="SSF54637">
    <property type="entry name" value="Thioesterase/thiol ester dehydrase-isomerase"/>
    <property type="match status" value="1"/>
</dbReference>
<evidence type="ECO:0000259" key="1">
    <source>
        <dbReference type="Pfam" id="PF13452"/>
    </source>
</evidence>
<dbReference type="Pfam" id="PF13452">
    <property type="entry name" value="FAS1_DH_region"/>
    <property type="match status" value="1"/>
</dbReference>
<dbReference type="AlphaFoldDB" id="A0A554SDM9"/>
<dbReference type="Proteomes" id="UP000316988">
    <property type="component" value="Unassembled WGS sequence"/>
</dbReference>
<comment type="caution">
    <text evidence="2">The sequence shown here is derived from an EMBL/GenBank/DDBJ whole genome shotgun (WGS) entry which is preliminary data.</text>
</comment>
<sequence length="197" mass="21660">MSTTDTEPDWTAEWQPVIDAIGRDFADGEVIWGGDPVEPGAIRRYLEPLELDCALHTDPEAARAAGFEDVTMPYTGVIAWTIPTAWKPGEVLFDSDDRDAQPVHTAINNADMPLGPRTTGFFGTDIEVDFHREVVAGERIGRRGRRLLSCTPKQTGVGRGAFMTWESEIVSDRGDVVGLIRIGTYAYVPHEKGDEGE</sequence>